<comment type="catalytic activity">
    <reaction evidence="1">
        <text>ATP + protein L-histidine = ADP + protein N-phospho-L-histidine.</text>
        <dbReference type="EC" id="2.7.13.3"/>
    </reaction>
</comment>
<evidence type="ECO:0000256" key="8">
    <source>
        <dbReference type="ARBA" id="ARBA00022989"/>
    </source>
</evidence>
<evidence type="ECO:0000256" key="6">
    <source>
        <dbReference type="ARBA" id="ARBA00022692"/>
    </source>
</evidence>
<dbReference type="InterPro" id="IPR050428">
    <property type="entry name" value="TCS_sensor_his_kinase"/>
</dbReference>
<keyword evidence="11" id="KW-0067">ATP-binding</keyword>
<name>A0ABV7S0N9_9RHOB</name>
<dbReference type="InterPro" id="IPR004358">
    <property type="entry name" value="Sig_transdc_His_kin-like_C"/>
</dbReference>
<gene>
    <name evidence="11" type="ORF">ACFOMP_10620</name>
</gene>
<comment type="subcellular location">
    <subcellularLocation>
        <location evidence="2">Membrane</location>
    </subcellularLocation>
</comment>
<comment type="caution">
    <text evidence="11">The sequence shown here is derived from an EMBL/GenBank/DDBJ whole genome shotgun (WGS) entry which is preliminary data.</text>
</comment>
<feature type="domain" description="Histidine kinase" evidence="10">
    <location>
        <begin position="1"/>
        <end position="63"/>
    </location>
</feature>
<evidence type="ECO:0000256" key="1">
    <source>
        <dbReference type="ARBA" id="ARBA00000085"/>
    </source>
</evidence>
<evidence type="ECO:0000256" key="2">
    <source>
        <dbReference type="ARBA" id="ARBA00004370"/>
    </source>
</evidence>
<evidence type="ECO:0000256" key="7">
    <source>
        <dbReference type="ARBA" id="ARBA00022777"/>
    </source>
</evidence>
<dbReference type="Pfam" id="PF02518">
    <property type="entry name" value="HATPase_c"/>
    <property type="match status" value="1"/>
</dbReference>
<dbReference type="PANTHER" id="PTHR45436">
    <property type="entry name" value="SENSOR HISTIDINE KINASE YKOH"/>
    <property type="match status" value="1"/>
</dbReference>
<dbReference type="SUPFAM" id="SSF55874">
    <property type="entry name" value="ATPase domain of HSP90 chaperone/DNA topoisomerase II/histidine kinase"/>
    <property type="match status" value="1"/>
</dbReference>
<evidence type="ECO:0000256" key="3">
    <source>
        <dbReference type="ARBA" id="ARBA00012438"/>
    </source>
</evidence>
<keyword evidence="5" id="KW-0808">Transferase</keyword>
<dbReference type="EC" id="2.7.13.3" evidence="3"/>
<dbReference type="InterPro" id="IPR036890">
    <property type="entry name" value="HATPase_C_sf"/>
</dbReference>
<organism evidence="11 12">
    <name type="scientific">Paracoccus simplex</name>
    <dbReference type="NCBI Taxonomy" id="2086346"/>
    <lineage>
        <taxon>Bacteria</taxon>
        <taxon>Pseudomonadati</taxon>
        <taxon>Pseudomonadota</taxon>
        <taxon>Alphaproteobacteria</taxon>
        <taxon>Rhodobacterales</taxon>
        <taxon>Paracoccaceae</taxon>
        <taxon>Paracoccus</taxon>
    </lineage>
</organism>
<accession>A0ABV7S0N9</accession>
<evidence type="ECO:0000256" key="5">
    <source>
        <dbReference type="ARBA" id="ARBA00022679"/>
    </source>
</evidence>
<dbReference type="InterPro" id="IPR005467">
    <property type="entry name" value="His_kinase_dom"/>
</dbReference>
<dbReference type="InterPro" id="IPR003594">
    <property type="entry name" value="HATPase_dom"/>
</dbReference>
<keyword evidence="7" id="KW-0418">Kinase</keyword>
<reference evidence="12" key="1">
    <citation type="journal article" date="2019" name="Int. J. Syst. Evol. Microbiol.">
        <title>The Global Catalogue of Microorganisms (GCM) 10K type strain sequencing project: providing services to taxonomists for standard genome sequencing and annotation.</title>
        <authorList>
            <consortium name="The Broad Institute Genomics Platform"/>
            <consortium name="The Broad Institute Genome Sequencing Center for Infectious Disease"/>
            <person name="Wu L."/>
            <person name="Ma J."/>
        </authorList>
    </citation>
    <scope>NUCLEOTIDE SEQUENCE [LARGE SCALE GENOMIC DNA]</scope>
    <source>
        <strain evidence="12">VKM B-3226</strain>
    </source>
</reference>
<dbReference type="GO" id="GO:0005524">
    <property type="term" value="F:ATP binding"/>
    <property type="evidence" value="ECO:0007669"/>
    <property type="project" value="UniProtKB-KW"/>
</dbReference>
<keyword evidence="4" id="KW-0597">Phosphoprotein</keyword>
<dbReference type="PROSITE" id="PS50109">
    <property type="entry name" value="HIS_KIN"/>
    <property type="match status" value="1"/>
</dbReference>
<evidence type="ECO:0000313" key="11">
    <source>
        <dbReference type="EMBL" id="MFC3569902.1"/>
    </source>
</evidence>
<proteinExistence type="predicted"/>
<protein>
    <recommendedName>
        <fullName evidence="3">histidine kinase</fullName>
        <ecNumber evidence="3">2.7.13.3</ecNumber>
    </recommendedName>
</protein>
<evidence type="ECO:0000256" key="4">
    <source>
        <dbReference type="ARBA" id="ARBA00022553"/>
    </source>
</evidence>
<dbReference type="EMBL" id="JBHRXE010000026">
    <property type="protein sequence ID" value="MFC3569902.1"/>
    <property type="molecule type" value="Genomic_DNA"/>
</dbReference>
<sequence length="65" mass="6881">MSPEEIECAFDRFYRGSGHETLPGSGLGLTLARDLARIQGGDVTLTQRDGGGLTAALYLPKDDVA</sequence>
<dbReference type="CDD" id="cd00075">
    <property type="entry name" value="HATPase"/>
    <property type="match status" value="1"/>
</dbReference>
<keyword evidence="9" id="KW-0472">Membrane</keyword>
<dbReference type="PANTHER" id="PTHR45436:SF5">
    <property type="entry name" value="SENSOR HISTIDINE KINASE TRCS"/>
    <property type="match status" value="1"/>
</dbReference>
<evidence type="ECO:0000256" key="9">
    <source>
        <dbReference type="ARBA" id="ARBA00023136"/>
    </source>
</evidence>
<dbReference type="PRINTS" id="PR00344">
    <property type="entry name" value="BCTRLSENSOR"/>
</dbReference>
<dbReference type="Gene3D" id="3.30.565.10">
    <property type="entry name" value="Histidine kinase-like ATPase, C-terminal domain"/>
    <property type="match status" value="1"/>
</dbReference>
<evidence type="ECO:0000313" key="12">
    <source>
        <dbReference type="Proteomes" id="UP001595596"/>
    </source>
</evidence>
<dbReference type="Proteomes" id="UP001595596">
    <property type="component" value="Unassembled WGS sequence"/>
</dbReference>
<dbReference type="RefSeq" id="WP_379030289.1">
    <property type="nucleotide sequence ID" value="NZ_JBHRXE010000026.1"/>
</dbReference>
<keyword evidence="6" id="KW-0812">Transmembrane</keyword>
<keyword evidence="8" id="KW-1133">Transmembrane helix</keyword>
<keyword evidence="12" id="KW-1185">Reference proteome</keyword>
<evidence type="ECO:0000259" key="10">
    <source>
        <dbReference type="PROSITE" id="PS50109"/>
    </source>
</evidence>
<keyword evidence="11" id="KW-0547">Nucleotide-binding</keyword>